<organism evidence="1">
    <name type="scientific">Klebsiella phage PMBT70</name>
    <dbReference type="NCBI Taxonomy" id="3229741"/>
    <lineage>
        <taxon>Viruses</taxon>
        <taxon>Duplodnaviria</taxon>
        <taxon>Heunggongvirae</taxon>
        <taxon>Uroviricota</taxon>
        <taxon>Caudoviricetes</taxon>
    </lineage>
</organism>
<reference evidence="1" key="1">
    <citation type="submission" date="2024-06" db="EMBL/GenBank/DDBJ databases">
        <title>This phage originates from the Bacteriophage catalogue of the Bacteriophage Competence Centre, Department of Microbiology und Biotechnology, Max Rubner-Institut, Kiel, Germany.</title>
        <authorList>
            <person name="Sprotte S."/>
            <person name="Brinks E."/>
            <person name="Hille F."/>
        </authorList>
    </citation>
    <scope>NUCLEOTIDE SEQUENCE</scope>
</reference>
<protein>
    <submittedName>
        <fullName evidence="1">Uncharacterized protein</fullName>
    </submittedName>
</protein>
<evidence type="ECO:0000313" key="1">
    <source>
        <dbReference type="EMBL" id="XDJ01115.1"/>
    </source>
</evidence>
<dbReference type="EMBL" id="PP926511">
    <property type="protein sequence ID" value="XDJ01115.1"/>
    <property type="molecule type" value="Genomic_DNA"/>
</dbReference>
<proteinExistence type="predicted"/>
<name>A0AB39C3Z9_9CAUD</name>
<accession>A0AB39C3Z9</accession>
<sequence length="31" mass="3383">MEVACEQAHIVILQRLPGNPEDCQGCPCDGR</sequence>